<proteinExistence type="predicted"/>
<dbReference type="PROSITE" id="PS51063">
    <property type="entry name" value="HTH_CRP_2"/>
    <property type="match status" value="1"/>
</dbReference>
<protein>
    <submittedName>
        <fullName evidence="5">Crp/Fnr family transcriptional regulator</fullName>
    </submittedName>
</protein>
<organism evidence="5 6">
    <name type="scientific">Sphingomonas colocasiae</name>
    <dbReference type="NCBI Taxonomy" id="1848973"/>
    <lineage>
        <taxon>Bacteria</taxon>
        <taxon>Pseudomonadati</taxon>
        <taxon>Pseudomonadota</taxon>
        <taxon>Alphaproteobacteria</taxon>
        <taxon>Sphingomonadales</taxon>
        <taxon>Sphingomonadaceae</taxon>
        <taxon>Sphingomonas</taxon>
    </lineage>
</organism>
<dbReference type="EMBL" id="JAINVV010000006">
    <property type="protein sequence ID" value="MBY8823481.1"/>
    <property type="molecule type" value="Genomic_DNA"/>
</dbReference>
<dbReference type="InterPro" id="IPR036388">
    <property type="entry name" value="WH-like_DNA-bd_sf"/>
</dbReference>
<comment type="caution">
    <text evidence="5">The sequence shown here is derived from an EMBL/GenBank/DDBJ whole genome shotgun (WGS) entry which is preliminary data.</text>
</comment>
<reference evidence="5 6" key="1">
    <citation type="submission" date="2021-08" db="EMBL/GenBank/DDBJ databases">
        <authorList>
            <person name="Tuo L."/>
        </authorList>
    </citation>
    <scope>NUCLEOTIDE SEQUENCE [LARGE SCALE GENOMIC DNA]</scope>
    <source>
        <strain evidence="5 6">JCM 31229</strain>
    </source>
</reference>
<dbReference type="InterPro" id="IPR000595">
    <property type="entry name" value="cNMP-bd_dom"/>
</dbReference>
<keyword evidence="6" id="KW-1185">Reference proteome</keyword>
<dbReference type="InterPro" id="IPR036390">
    <property type="entry name" value="WH_DNA-bd_sf"/>
</dbReference>
<evidence type="ECO:0000313" key="5">
    <source>
        <dbReference type="EMBL" id="MBY8823481.1"/>
    </source>
</evidence>
<dbReference type="SUPFAM" id="SSF51206">
    <property type="entry name" value="cAMP-binding domain-like"/>
    <property type="match status" value="1"/>
</dbReference>
<dbReference type="SMART" id="SM00419">
    <property type="entry name" value="HTH_CRP"/>
    <property type="match status" value="1"/>
</dbReference>
<dbReference type="RefSeq" id="WP_222990584.1">
    <property type="nucleotide sequence ID" value="NZ_JAINVV010000006.1"/>
</dbReference>
<dbReference type="InterPro" id="IPR018490">
    <property type="entry name" value="cNMP-bd_dom_sf"/>
</dbReference>
<dbReference type="InterPro" id="IPR014710">
    <property type="entry name" value="RmlC-like_jellyroll"/>
</dbReference>
<evidence type="ECO:0000256" key="3">
    <source>
        <dbReference type="ARBA" id="ARBA00023163"/>
    </source>
</evidence>
<dbReference type="Pfam" id="PF00027">
    <property type="entry name" value="cNMP_binding"/>
    <property type="match status" value="1"/>
</dbReference>
<dbReference type="SUPFAM" id="SSF46785">
    <property type="entry name" value="Winged helix' DNA-binding domain"/>
    <property type="match status" value="1"/>
</dbReference>
<gene>
    <name evidence="5" type="ORF">K7G82_14350</name>
</gene>
<keyword evidence="1" id="KW-0805">Transcription regulation</keyword>
<keyword evidence="2" id="KW-0238">DNA-binding</keyword>
<feature type="domain" description="HTH crp-type" evidence="4">
    <location>
        <begin position="145"/>
        <end position="219"/>
    </location>
</feature>
<accession>A0ABS7PQ77</accession>
<evidence type="ECO:0000259" key="4">
    <source>
        <dbReference type="PROSITE" id="PS51063"/>
    </source>
</evidence>
<evidence type="ECO:0000256" key="2">
    <source>
        <dbReference type="ARBA" id="ARBA00023125"/>
    </source>
</evidence>
<name>A0ABS7PQ77_9SPHN</name>
<evidence type="ECO:0000256" key="1">
    <source>
        <dbReference type="ARBA" id="ARBA00023015"/>
    </source>
</evidence>
<dbReference type="Pfam" id="PF13545">
    <property type="entry name" value="HTH_Crp_2"/>
    <property type="match status" value="1"/>
</dbReference>
<dbReference type="InterPro" id="IPR012318">
    <property type="entry name" value="HTH_CRP"/>
</dbReference>
<dbReference type="CDD" id="cd00038">
    <property type="entry name" value="CAP_ED"/>
    <property type="match status" value="1"/>
</dbReference>
<dbReference type="Gene3D" id="2.60.120.10">
    <property type="entry name" value="Jelly Rolls"/>
    <property type="match status" value="1"/>
</dbReference>
<dbReference type="Gene3D" id="1.10.10.10">
    <property type="entry name" value="Winged helix-like DNA-binding domain superfamily/Winged helix DNA-binding domain"/>
    <property type="match status" value="1"/>
</dbReference>
<evidence type="ECO:0000313" key="6">
    <source>
        <dbReference type="Proteomes" id="UP000706039"/>
    </source>
</evidence>
<sequence>MVEALLLALRARDAIDPDEVAIVAGLVDEVAMVPAKRTVLKRGVPLSHSILLIEGMMCRYKDMRNGSRQISAIHVPGDFLDLHGFTLKHLDHDVMALTAAKVAYVPHDRLTRMTEQYPHLTRLFWFLTNLDAAMHREWEVSLGQRSGAARTAHLFCELYTRLALVGKAEPDGFAFPINQTELGECLGMTSVHTNRVLRDLRERGLLDFRRGVAKLLDPEGLKRVAEFDPAYLYLDSRPR</sequence>
<keyword evidence="3" id="KW-0804">Transcription</keyword>
<dbReference type="Proteomes" id="UP000706039">
    <property type="component" value="Unassembled WGS sequence"/>
</dbReference>